<evidence type="ECO:0000256" key="6">
    <source>
        <dbReference type="ARBA" id="ARBA00023080"/>
    </source>
</evidence>
<dbReference type="InterPro" id="IPR033704">
    <property type="entry name" value="dUTPase_trimeric"/>
</dbReference>
<dbReference type="FunFam" id="2.70.40.10:FF:000008">
    <property type="entry name" value="Deoxyuridine 5'-triphosphate nucleotidohydrolase"/>
    <property type="match status" value="1"/>
</dbReference>
<reference evidence="10 11" key="1">
    <citation type="submission" date="2017-09" db="EMBL/GenBank/DDBJ databases">
        <title>Bacterial strain isolated from the female urinary microbiota.</title>
        <authorList>
            <person name="Thomas-White K."/>
            <person name="Kumar N."/>
            <person name="Forster S."/>
            <person name="Putonti C."/>
            <person name="Lawley T."/>
            <person name="Wolfe A.J."/>
        </authorList>
    </citation>
    <scope>NUCLEOTIDE SEQUENCE [LARGE SCALE GENOMIC DNA]</scope>
    <source>
        <strain evidence="10 11">UMB1301</strain>
    </source>
</reference>
<accession>A0A2N6VR68</accession>
<dbReference type="UniPathway" id="UPA00610">
    <property type="reaction ID" value="UER00666"/>
</dbReference>
<dbReference type="EMBL" id="PNHK01000001">
    <property type="protein sequence ID" value="PMD06579.1"/>
    <property type="molecule type" value="Genomic_DNA"/>
</dbReference>
<feature type="binding site" evidence="8">
    <location>
        <begin position="82"/>
        <end position="84"/>
    </location>
    <ligand>
        <name>substrate</name>
    </ligand>
</feature>
<comment type="caution">
    <text evidence="10">The sequence shown here is derived from an EMBL/GenBank/DDBJ whole genome shotgun (WGS) entry which is preliminary data.</text>
</comment>
<evidence type="ECO:0000256" key="8">
    <source>
        <dbReference type="HAMAP-Rule" id="MF_00116"/>
    </source>
</evidence>
<evidence type="ECO:0000256" key="4">
    <source>
        <dbReference type="ARBA" id="ARBA00022801"/>
    </source>
</evidence>
<proteinExistence type="inferred from homology"/>
<feature type="domain" description="dUTPase-like" evidence="9">
    <location>
        <begin position="14"/>
        <end position="145"/>
    </location>
</feature>
<evidence type="ECO:0000313" key="11">
    <source>
        <dbReference type="Proteomes" id="UP000235598"/>
    </source>
</evidence>
<dbReference type="InterPro" id="IPR008181">
    <property type="entry name" value="dUTPase"/>
</dbReference>
<dbReference type="NCBIfam" id="TIGR00576">
    <property type="entry name" value="dut"/>
    <property type="match status" value="1"/>
</dbReference>
<dbReference type="HAMAP" id="MF_00116">
    <property type="entry name" value="dUTPase_bact"/>
    <property type="match status" value="1"/>
</dbReference>
<dbReference type="GO" id="GO:0046081">
    <property type="term" value="P:dUTP catabolic process"/>
    <property type="evidence" value="ECO:0007669"/>
    <property type="project" value="InterPro"/>
</dbReference>
<dbReference type="PANTHER" id="PTHR11241">
    <property type="entry name" value="DEOXYURIDINE 5'-TRIPHOSPHATE NUCLEOTIDOHYDROLASE"/>
    <property type="match status" value="1"/>
</dbReference>
<gene>
    <name evidence="8" type="primary">dut</name>
    <name evidence="10" type="ORF">CJ199_04280</name>
</gene>
<dbReference type="Proteomes" id="UP000235598">
    <property type="component" value="Unassembled WGS sequence"/>
</dbReference>
<comment type="caution">
    <text evidence="8">Lacks conserved residue(s) required for the propagation of feature annotation.</text>
</comment>
<feature type="binding site" evidence="8">
    <location>
        <begin position="65"/>
        <end position="67"/>
    </location>
    <ligand>
        <name>substrate</name>
    </ligand>
</feature>
<dbReference type="RefSeq" id="WP_102238221.1">
    <property type="nucleotide sequence ID" value="NZ_PNHK01000001.1"/>
</dbReference>
<dbReference type="Pfam" id="PF00692">
    <property type="entry name" value="dUTPase"/>
    <property type="match status" value="1"/>
</dbReference>
<evidence type="ECO:0000259" key="9">
    <source>
        <dbReference type="Pfam" id="PF00692"/>
    </source>
</evidence>
<evidence type="ECO:0000256" key="2">
    <source>
        <dbReference type="ARBA" id="ARBA00006581"/>
    </source>
</evidence>
<comment type="pathway">
    <text evidence="8">Pyrimidine metabolism; dUMP biosynthesis; dUMP from dCTP (dUTP route): step 2/2.</text>
</comment>
<keyword evidence="4 8" id="KW-0378">Hydrolase</keyword>
<feature type="binding site" evidence="8">
    <location>
        <position position="78"/>
    </location>
    <ligand>
        <name>substrate</name>
    </ligand>
</feature>
<comment type="catalytic activity">
    <reaction evidence="7 8">
        <text>dUTP + H2O = dUMP + diphosphate + H(+)</text>
        <dbReference type="Rhea" id="RHEA:10248"/>
        <dbReference type="ChEBI" id="CHEBI:15377"/>
        <dbReference type="ChEBI" id="CHEBI:15378"/>
        <dbReference type="ChEBI" id="CHEBI:33019"/>
        <dbReference type="ChEBI" id="CHEBI:61555"/>
        <dbReference type="ChEBI" id="CHEBI:246422"/>
        <dbReference type="EC" id="3.6.1.23"/>
    </reaction>
</comment>
<evidence type="ECO:0000256" key="5">
    <source>
        <dbReference type="ARBA" id="ARBA00022842"/>
    </source>
</evidence>
<name>A0A2N6VR68_9MICO</name>
<dbReference type="OrthoDB" id="9809956at2"/>
<dbReference type="PANTHER" id="PTHR11241:SF0">
    <property type="entry name" value="DEOXYURIDINE 5'-TRIPHOSPHATE NUCLEOTIDOHYDROLASE"/>
    <property type="match status" value="1"/>
</dbReference>
<dbReference type="GO" id="GO:0004170">
    <property type="term" value="F:dUTP diphosphatase activity"/>
    <property type="evidence" value="ECO:0007669"/>
    <property type="project" value="UniProtKB-UniRule"/>
</dbReference>
<keyword evidence="3 8" id="KW-0479">Metal-binding</keyword>
<dbReference type="EC" id="3.6.1.23" evidence="8"/>
<dbReference type="NCBIfam" id="NF001862">
    <property type="entry name" value="PRK00601.1"/>
    <property type="match status" value="1"/>
</dbReference>
<dbReference type="Gene3D" id="2.70.40.10">
    <property type="match status" value="1"/>
</dbReference>
<dbReference type="CDD" id="cd07557">
    <property type="entry name" value="trimeric_dUTPase"/>
    <property type="match status" value="1"/>
</dbReference>
<dbReference type="GO" id="GO:0006226">
    <property type="term" value="P:dUMP biosynthetic process"/>
    <property type="evidence" value="ECO:0007669"/>
    <property type="project" value="UniProtKB-UniRule"/>
</dbReference>
<dbReference type="InterPro" id="IPR029054">
    <property type="entry name" value="dUTPase-like"/>
</dbReference>
<keyword evidence="6 8" id="KW-0546">Nucleotide metabolism</keyword>
<dbReference type="SUPFAM" id="SSF51283">
    <property type="entry name" value="dUTPase-like"/>
    <property type="match status" value="1"/>
</dbReference>
<comment type="similarity">
    <text evidence="2 8">Belongs to the dUTPase family.</text>
</comment>
<evidence type="ECO:0000313" key="10">
    <source>
        <dbReference type="EMBL" id="PMD06579.1"/>
    </source>
</evidence>
<organism evidence="10 11">
    <name type="scientific">Brevibacterium paucivorans</name>
    <dbReference type="NCBI Taxonomy" id="170994"/>
    <lineage>
        <taxon>Bacteria</taxon>
        <taxon>Bacillati</taxon>
        <taxon>Actinomycetota</taxon>
        <taxon>Actinomycetes</taxon>
        <taxon>Micrococcales</taxon>
        <taxon>Brevibacteriaceae</taxon>
        <taxon>Brevibacterium</taxon>
    </lineage>
</organism>
<protein>
    <recommendedName>
        <fullName evidence="8">Deoxyuridine 5'-triphosphate nucleotidohydrolase</fullName>
        <shortName evidence="8">dUTPase</shortName>
        <ecNumber evidence="8">3.6.1.23</ecNumber>
    </recommendedName>
    <alternativeName>
        <fullName evidence="8">dUTP pyrophosphatase</fullName>
    </alternativeName>
</protein>
<keyword evidence="5 8" id="KW-0460">Magnesium</keyword>
<evidence type="ECO:0000256" key="1">
    <source>
        <dbReference type="ARBA" id="ARBA00001946"/>
    </source>
</evidence>
<evidence type="ECO:0000256" key="3">
    <source>
        <dbReference type="ARBA" id="ARBA00022723"/>
    </source>
</evidence>
<comment type="function">
    <text evidence="8">This enzyme is involved in nucleotide metabolism: it produces dUMP, the immediate precursor of thymidine nucleotides and it decreases the intracellular concentration of dUTP so that uracil cannot be incorporated into DNA.</text>
</comment>
<dbReference type="AlphaFoldDB" id="A0A2N6VR68"/>
<dbReference type="GO" id="GO:0000287">
    <property type="term" value="F:magnesium ion binding"/>
    <property type="evidence" value="ECO:0007669"/>
    <property type="project" value="UniProtKB-UniRule"/>
</dbReference>
<evidence type="ECO:0000256" key="7">
    <source>
        <dbReference type="ARBA" id="ARBA00047686"/>
    </source>
</evidence>
<dbReference type="InterPro" id="IPR036157">
    <property type="entry name" value="dUTPase-like_sf"/>
</dbReference>
<comment type="cofactor">
    <cofactor evidence="1 8">
        <name>Mg(2+)</name>
        <dbReference type="ChEBI" id="CHEBI:18420"/>
    </cofactor>
</comment>
<sequence length="146" mass="15465">METLPIQLMRVHESAQVPTYGHPGDAGADLRACIDVTVQPFERVTVPTGIALAIPIGYVGLVHPRSGLSTKHGLTVVNAPGTIDAGYRGEIKVALINLDPHESVQISAGDRIAQLVIQKVEQADFEIVDSLDETQRGDAGFGSTGK</sequence>